<evidence type="ECO:0008006" key="3">
    <source>
        <dbReference type="Google" id="ProtNLM"/>
    </source>
</evidence>
<evidence type="ECO:0000313" key="1">
    <source>
        <dbReference type="EMBL" id="RBP33663.1"/>
    </source>
</evidence>
<organism evidence="1 2">
    <name type="scientific">Eoetvoesiella caeni</name>
    <dbReference type="NCBI Taxonomy" id="645616"/>
    <lineage>
        <taxon>Bacteria</taxon>
        <taxon>Pseudomonadati</taxon>
        <taxon>Pseudomonadota</taxon>
        <taxon>Betaproteobacteria</taxon>
        <taxon>Burkholderiales</taxon>
        <taxon>Alcaligenaceae</taxon>
        <taxon>Eoetvoesiella</taxon>
    </lineage>
</organism>
<evidence type="ECO:0000313" key="2">
    <source>
        <dbReference type="Proteomes" id="UP000253628"/>
    </source>
</evidence>
<dbReference type="GO" id="GO:0051213">
    <property type="term" value="F:dioxygenase activity"/>
    <property type="evidence" value="ECO:0007669"/>
    <property type="project" value="InterPro"/>
</dbReference>
<sequence length="109" mass="11973">MSKVAANQSQRDDFYARIDKKDMTPLWESLHALVPTHPVSDCVPALWKYDAIRGDIMDSGDLITAEEAVRRVLILENPGLRGQAAITPTLYAGLQLILPDEVAPLSSTV</sequence>
<dbReference type="InterPro" id="IPR011051">
    <property type="entry name" value="RmlC_Cupin_sf"/>
</dbReference>
<comment type="caution">
    <text evidence="1">The sequence shown here is derived from an EMBL/GenBank/DDBJ whole genome shotgun (WGS) entry which is preliminary data.</text>
</comment>
<dbReference type="InterPro" id="IPR047183">
    <property type="entry name" value="GDO-like"/>
</dbReference>
<dbReference type="Proteomes" id="UP000253628">
    <property type="component" value="Unassembled WGS sequence"/>
</dbReference>
<dbReference type="EMBL" id="QNRQ01000025">
    <property type="protein sequence ID" value="RBP33663.1"/>
    <property type="molecule type" value="Genomic_DNA"/>
</dbReference>
<dbReference type="InterPro" id="IPR014710">
    <property type="entry name" value="RmlC-like_jellyroll"/>
</dbReference>
<protein>
    <recommendedName>
        <fullName evidence="3">Gentisate 1,2-dioxygenase</fullName>
    </recommendedName>
</protein>
<dbReference type="AlphaFoldDB" id="A0A366GZW2"/>
<proteinExistence type="predicted"/>
<accession>A0A366GZW2</accession>
<keyword evidence="2" id="KW-1185">Reference proteome</keyword>
<name>A0A366GZW2_9BURK</name>
<dbReference type="Gene3D" id="2.60.120.10">
    <property type="entry name" value="Jelly Rolls"/>
    <property type="match status" value="1"/>
</dbReference>
<gene>
    <name evidence="1" type="ORF">DFR37_12525</name>
</gene>
<reference evidence="1 2" key="1">
    <citation type="submission" date="2018-06" db="EMBL/GenBank/DDBJ databases">
        <title>Genomic Encyclopedia of Type Strains, Phase IV (KMG-IV): sequencing the most valuable type-strain genomes for metagenomic binning, comparative biology and taxonomic classification.</title>
        <authorList>
            <person name="Goeker M."/>
        </authorList>
    </citation>
    <scope>NUCLEOTIDE SEQUENCE [LARGE SCALE GENOMIC DNA]</scope>
    <source>
        <strain evidence="1 2">DSM 25520</strain>
    </source>
</reference>
<dbReference type="SUPFAM" id="SSF51182">
    <property type="entry name" value="RmlC-like cupins"/>
    <property type="match status" value="1"/>
</dbReference>
<dbReference type="PANTHER" id="PTHR41517:SF1">
    <property type="entry name" value="CUPIN"/>
    <property type="match status" value="1"/>
</dbReference>
<dbReference type="PANTHER" id="PTHR41517">
    <property type="entry name" value="1,2-DIOXYGENASE PROTEIN-RELATED"/>
    <property type="match status" value="1"/>
</dbReference>